<keyword evidence="7" id="KW-1278">Translocase</keyword>
<evidence type="ECO:0000256" key="4">
    <source>
        <dbReference type="ARBA" id="ARBA00022475"/>
    </source>
</evidence>
<dbReference type="SUPFAM" id="SSF52540">
    <property type="entry name" value="P-loop containing nucleoside triphosphate hydrolases"/>
    <property type="match status" value="2"/>
</dbReference>
<dbReference type="PROSITE" id="PS00211">
    <property type="entry name" value="ABC_TRANSPORTER_1"/>
    <property type="match status" value="1"/>
</dbReference>
<evidence type="ECO:0000256" key="7">
    <source>
        <dbReference type="ARBA" id="ARBA00022967"/>
    </source>
</evidence>
<dbReference type="InterPro" id="IPR017871">
    <property type="entry name" value="ABC_transporter-like_CS"/>
</dbReference>
<dbReference type="InterPro" id="IPR003439">
    <property type="entry name" value="ABC_transporter-like_ATP-bd"/>
</dbReference>
<keyword evidence="5" id="KW-0547">Nucleotide-binding</keyword>
<keyword evidence="3" id="KW-0813">Transport</keyword>
<dbReference type="CDD" id="cd03225">
    <property type="entry name" value="ABC_cobalt_CbiO_domain1"/>
    <property type="match status" value="2"/>
</dbReference>
<evidence type="ECO:0000256" key="1">
    <source>
        <dbReference type="ARBA" id="ARBA00004202"/>
    </source>
</evidence>
<comment type="similarity">
    <text evidence="2">Belongs to the ABC transporter superfamily.</text>
</comment>
<organism evidence="10 11">
    <name type="scientific">Lederbergia ruris</name>
    <dbReference type="NCBI Taxonomy" id="217495"/>
    <lineage>
        <taxon>Bacteria</taxon>
        <taxon>Bacillati</taxon>
        <taxon>Bacillota</taxon>
        <taxon>Bacilli</taxon>
        <taxon>Bacillales</taxon>
        <taxon>Bacillaceae</taxon>
        <taxon>Lederbergia</taxon>
    </lineage>
</organism>
<evidence type="ECO:0000313" key="10">
    <source>
        <dbReference type="EMBL" id="GIN58602.1"/>
    </source>
</evidence>
<dbReference type="RefSeq" id="WP_212966756.1">
    <property type="nucleotide sequence ID" value="NZ_BORB01000026.1"/>
</dbReference>
<evidence type="ECO:0000313" key="11">
    <source>
        <dbReference type="Proteomes" id="UP000679950"/>
    </source>
</evidence>
<dbReference type="InterPro" id="IPR027417">
    <property type="entry name" value="P-loop_NTPase"/>
</dbReference>
<dbReference type="GO" id="GO:0005524">
    <property type="term" value="F:ATP binding"/>
    <property type="evidence" value="ECO:0007669"/>
    <property type="project" value="UniProtKB-KW"/>
</dbReference>
<dbReference type="EMBL" id="BORB01000026">
    <property type="protein sequence ID" value="GIN58602.1"/>
    <property type="molecule type" value="Genomic_DNA"/>
</dbReference>
<protein>
    <submittedName>
        <fullName evidence="10">ABC transporter ATP-binding protein</fullName>
    </submittedName>
</protein>
<keyword evidence="6 10" id="KW-0067">ATP-binding</keyword>
<dbReference type="InterPro" id="IPR015856">
    <property type="entry name" value="ABC_transpr_CbiO/EcfA_su"/>
</dbReference>
<comment type="caution">
    <text evidence="10">The sequence shown here is derived from an EMBL/GenBank/DDBJ whole genome shotgun (WGS) entry which is preliminary data.</text>
</comment>
<keyword evidence="4" id="KW-1003">Cell membrane</keyword>
<evidence type="ECO:0000256" key="6">
    <source>
        <dbReference type="ARBA" id="ARBA00022840"/>
    </source>
</evidence>
<gene>
    <name evidence="10" type="ORF">J8TS2_29210</name>
</gene>
<name>A0ABQ4KKX4_9BACI</name>
<reference evidence="10 11" key="1">
    <citation type="submission" date="2021-03" db="EMBL/GenBank/DDBJ databases">
        <title>Antimicrobial resistance genes in bacteria isolated from Japanese honey, and their potential for conferring macrolide and lincosamide resistance in the American foulbrood pathogen Paenibacillus larvae.</title>
        <authorList>
            <person name="Okamoto M."/>
            <person name="Kumagai M."/>
            <person name="Kanamori H."/>
            <person name="Takamatsu D."/>
        </authorList>
    </citation>
    <scope>NUCLEOTIDE SEQUENCE [LARGE SCALE GENOMIC DNA]</scope>
    <source>
        <strain evidence="10 11">J8TS2</strain>
    </source>
</reference>
<accession>A0ABQ4KKX4</accession>
<feature type="domain" description="ABC transporter" evidence="9">
    <location>
        <begin position="271"/>
        <end position="503"/>
    </location>
</feature>
<dbReference type="PROSITE" id="PS50893">
    <property type="entry name" value="ABC_TRANSPORTER_2"/>
    <property type="match status" value="2"/>
</dbReference>
<keyword evidence="11" id="KW-1185">Reference proteome</keyword>
<evidence type="ECO:0000256" key="3">
    <source>
        <dbReference type="ARBA" id="ARBA00022448"/>
    </source>
</evidence>
<comment type="subcellular location">
    <subcellularLocation>
        <location evidence="1">Cell membrane</location>
        <topology evidence="1">Peripheral membrane protein</topology>
    </subcellularLocation>
</comment>
<sequence length="506" mass="57289">MEQQQETKSLGVTNLRLKFPNEPSFIFKDLSFSVAPGEKVLLLGPSGCGKSTLLQVLSGIIPDSIEVPLKYDSIQLPESWGFVFQDPDTQFCMPYVDEELAFVLENLQIPRSEMDGRIKEVLAMVGLQGLPIHTQIHDLSQGMKQRLALASVLLLQPDVLFLDEPSALLDPDGVSQIWESVQEVAAEKTVLIVEHKIDQIADWVDRVVLFKDNGEILADGLPENIFHFYKQELIQYGIWYPEVWEDYLASPSYLSLKKARGDESPSAQPMLELEEFIGYRGSEEKIHIPKAAVIPGSWIAIIGENGAGKSTFLLALMQLLRTTGQYVLEGKTIQWKKRKKTLPTGLSLVFQNPELQFVTNSVVDELAFSERLKGAEEDSLRKKVQQLMDMFQLPTNEKRHPFQLSMGQKRRLSVATAFMSGEKILLLDEPTFGQDAKNTFMILRQLEELRREGTTIMMVTHDEQIVEHFVTEVWTIDQGALVDVSKRIPQQFKRKERLHAGAIYSS</sequence>
<dbReference type="Gene3D" id="3.40.50.300">
    <property type="entry name" value="P-loop containing nucleotide triphosphate hydrolases"/>
    <property type="match status" value="2"/>
</dbReference>
<evidence type="ECO:0000256" key="8">
    <source>
        <dbReference type="ARBA" id="ARBA00023136"/>
    </source>
</evidence>
<dbReference type="SMART" id="SM00382">
    <property type="entry name" value="AAA"/>
    <property type="match status" value="2"/>
</dbReference>
<keyword evidence="8" id="KW-0472">Membrane</keyword>
<evidence type="ECO:0000256" key="2">
    <source>
        <dbReference type="ARBA" id="ARBA00005417"/>
    </source>
</evidence>
<dbReference type="Proteomes" id="UP000679950">
    <property type="component" value="Unassembled WGS sequence"/>
</dbReference>
<evidence type="ECO:0000256" key="5">
    <source>
        <dbReference type="ARBA" id="ARBA00022741"/>
    </source>
</evidence>
<dbReference type="InterPro" id="IPR050095">
    <property type="entry name" value="ECF_ABC_transporter_ATP-bd"/>
</dbReference>
<dbReference type="Pfam" id="PF00005">
    <property type="entry name" value="ABC_tran"/>
    <property type="match status" value="2"/>
</dbReference>
<feature type="domain" description="ABC transporter" evidence="9">
    <location>
        <begin position="10"/>
        <end position="238"/>
    </location>
</feature>
<dbReference type="InterPro" id="IPR003593">
    <property type="entry name" value="AAA+_ATPase"/>
</dbReference>
<proteinExistence type="inferred from homology"/>
<dbReference type="PANTHER" id="PTHR43553">
    <property type="entry name" value="HEAVY METAL TRANSPORTER"/>
    <property type="match status" value="1"/>
</dbReference>
<evidence type="ECO:0000259" key="9">
    <source>
        <dbReference type="PROSITE" id="PS50893"/>
    </source>
</evidence>